<evidence type="ECO:0000313" key="1">
    <source>
        <dbReference type="EMBL" id="MFK2902268.1"/>
    </source>
</evidence>
<dbReference type="Proteomes" id="UP001620461">
    <property type="component" value="Unassembled WGS sequence"/>
</dbReference>
<proteinExistence type="predicted"/>
<dbReference type="InterPro" id="IPR010069">
    <property type="entry name" value="CdiA_FHA1_rpt"/>
</dbReference>
<feature type="non-terminal residue" evidence="1">
    <location>
        <position position="1"/>
    </location>
</feature>
<sequence>AGAQQARSFDLAVGVALTPQQMASLTQDMVWLVNQTVDGQSVLVPVVYLSQSTANHVASGAVIQGSTVALNANNQLTTTGTIQSASDATIQAGNLLNAGTLSAGGNLSVQAAQDLLNVGSLQGGNVALVAGHDLSSRATTGAVALGTVNLGGLKAPGLGTPAGGQVTAAGTLTAQAGNDLILD</sequence>
<dbReference type="EMBL" id="JADIKJ010000061">
    <property type="protein sequence ID" value="MFK2902268.1"/>
    <property type="molecule type" value="Genomic_DNA"/>
</dbReference>
<feature type="non-terminal residue" evidence="1">
    <location>
        <position position="183"/>
    </location>
</feature>
<keyword evidence="2" id="KW-1185">Reference proteome</keyword>
<organism evidence="1 2">
    <name type="scientific">Dyella jejuensis</name>
    <dbReference type="NCBI Taxonomy" id="1432009"/>
    <lineage>
        <taxon>Bacteria</taxon>
        <taxon>Pseudomonadati</taxon>
        <taxon>Pseudomonadota</taxon>
        <taxon>Gammaproteobacteria</taxon>
        <taxon>Lysobacterales</taxon>
        <taxon>Rhodanobacteraceae</taxon>
        <taxon>Dyella</taxon>
    </lineage>
</organism>
<gene>
    <name evidence="1" type="ORF">ISP15_18215</name>
</gene>
<dbReference type="NCBIfam" id="TIGR01731">
    <property type="entry name" value="fil_hemag_20aa"/>
    <property type="match status" value="2"/>
</dbReference>
<reference evidence="1 2" key="1">
    <citation type="submission" date="2020-10" db="EMBL/GenBank/DDBJ databases">
        <title>Phylogeny of dyella-like bacteria.</title>
        <authorList>
            <person name="Fu J."/>
        </authorList>
    </citation>
    <scope>NUCLEOTIDE SEQUENCE [LARGE SCALE GENOMIC DNA]</scope>
    <source>
        <strain evidence="1 2">JP1</strain>
    </source>
</reference>
<comment type="caution">
    <text evidence="1">The sequence shown here is derived from an EMBL/GenBank/DDBJ whole genome shotgun (WGS) entry which is preliminary data.</text>
</comment>
<protein>
    <submittedName>
        <fullName evidence="1">Hemagglutinin</fullName>
    </submittedName>
</protein>
<name>A0ABW8JMC2_9GAMM</name>
<evidence type="ECO:0000313" key="2">
    <source>
        <dbReference type="Proteomes" id="UP001620461"/>
    </source>
</evidence>
<accession>A0ABW8JMC2</accession>